<organism evidence="1 2">
    <name type="scientific">Glarea lozoyensis (strain ATCC 74030 / MF5533)</name>
    <dbReference type="NCBI Taxonomy" id="1104152"/>
    <lineage>
        <taxon>Eukaryota</taxon>
        <taxon>Fungi</taxon>
        <taxon>Dikarya</taxon>
        <taxon>Ascomycota</taxon>
        <taxon>Pezizomycotina</taxon>
        <taxon>Leotiomycetes</taxon>
        <taxon>Helotiales</taxon>
        <taxon>Helotiaceae</taxon>
        <taxon>Glarea</taxon>
    </lineage>
</organism>
<protein>
    <submittedName>
        <fullName evidence="1">Uncharacterized protein</fullName>
    </submittedName>
</protein>
<evidence type="ECO:0000313" key="2">
    <source>
        <dbReference type="Proteomes" id="UP000005446"/>
    </source>
</evidence>
<keyword evidence="2" id="KW-1185">Reference proteome</keyword>
<sequence length="52" mass="5816">MPSQANSTKAHHGSVSRWTVLRPANSGCNQRNMMTAYAFCEVEKHDTIRASH</sequence>
<dbReference type="AlphaFoldDB" id="H0EWN1"/>
<dbReference type="Proteomes" id="UP000005446">
    <property type="component" value="Unassembled WGS sequence"/>
</dbReference>
<accession>H0EWN1</accession>
<gene>
    <name evidence="1" type="ORF">M7I_7202</name>
</gene>
<comment type="caution">
    <text evidence="1">The sequence shown here is derived from an EMBL/GenBank/DDBJ whole genome shotgun (WGS) entry which is preliminary data.</text>
</comment>
<proteinExistence type="predicted"/>
<reference evidence="1 2" key="1">
    <citation type="journal article" date="2012" name="Eukaryot. Cell">
        <title>Genome sequence of the fungus Glarea lozoyensis: the first genome sequence of a species from the Helotiaceae family.</title>
        <authorList>
            <person name="Youssar L."/>
            <person name="Gruening B.A."/>
            <person name="Erxleben A."/>
            <person name="Guenther S."/>
            <person name="Huettel W."/>
        </authorList>
    </citation>
    <scope>NUCLEOTIDE SEQUENCE [LARGE SCALE GENOMIC DNA]</scope>
    <source>
        <strain evidence="2">ATCC 74030 / MF5533</strain>
    </source>
</reference>
<dbReference type="InParanoid" id="H0EWN1"/>
<dbReference type="HOGENOM" id="CLU_3087419_0_0_1"/>
<dbReference type="EMBL" id="AGUE01000211">
    <property type="protein sequence ID" value="EHK97061.1"/>
    <property type="molecule type" value="Genomic_DNA"/>
</dbReference>
<evidence type="ECO:0000313" key="1">
    <source>
        <dbReference type="EMBL" id="EHK97061.1"/>
    </source>
</evidence>
<name>H0EWN1_GLAL7</name>